<dbReference type="InterPro" id="IPR001138">
    <property type="entry name" value="Zn2Cys6_DnaBD"/>
</dbReference>
<dbReference type="PANTHER" id="PTHR47785:SF5">
    <property type="entry name" value="ZN(II)2CYS6 TRANSCRIPTION FACTOR (EUROFUNG)"/>
    <property type="match status" value="1"/>
</dbReference>
<dbReference type="GO" id="GO:0008270">
    <property type="term" value="F:zinc ion binding"/>
    <property type="evidence" value="ECO:0007669"/>
    <property type="project" value="InterPro"/>
</dbReference>
<feature type="compositionally biased region" description="Polar residues" evidence="2">
    <location>
        <begin position="120"/>
        <end position="137"/>
    </location>
</feature>
<reference evidence="4" key="1">
    <citation type="journal article" date="2020" name="Stud. Mycol.">
        <title>101 Dothideomycetes genomes: a test case for predicting lifestyles and emergence of pathogens.</title>
        <authorList>
            <person name="Haridas S."/>
            <person name="Albert R."/>
            <person name="Binder M."/>
            <person name="Bloem J."/>
            <person name="Labutti K."/>
            <person name="Salamov A."/>
            <person name="Andreopoulos B."/>
            <person name="Baker S."/>
            <person name="Barry K."/>
            <person name="Bills G."/>
            <person name="Bluhm B."/>
            <person name="Cannon C."/>
            <person name="Castanera R."/>
            <person name="Culley D."/>
            <person name="Daum C."/>
            <person name="Ezra D."/>
            <person name="Gonzalez J."/>
            <person name="Henrissat B."/>
            <person name="Kuo A."/>
            <person name="Liang C."/>
            <person name="Lipzen A."/>
            <person name="Lutzoni F."/>
            <person name="Magnuson J."/>
            <person name="Mondo S."/>
            <person name="Nolan M."/>
            <person name="Ohm R."/>
            <person name="Pangilinan J."/>
            <person name="Park H.-J."/>
            <person name="Ramirez L."/>
            <person name="Alfaro M."/>
            <person name="Sun H."/>
            <person name="Tritt A."/>
            <person name="Yoshinaga Y."/>
            <person name="Zwiers L.-H."/>
            <person name="Turgeon B."/>
            <person name="Goodwin S."/>
            <person name="Spatafora J."/>
            <person name="Crous P."/>
            <person name="Grigoriev I."/>
        </authorList>
    </citation>
    <scope>NUCLEOTIDE SEQUENCE</scope>
    <source>
        <strain evidence="4">CBS 183.55</strain>
    </source>
</reference>
<name>A0A6A5RU27_9PLEO</name>
<dbReference type="CDD" id="cd12148">
    <property type="entry name" value="fungal_TF_MHR"/>
    <property type="match status" value="1"/>
</dbReference>
<evidence type="ECO:0000313" key="4">
    <source>
        <dbReference type="EMBL" id="KAF1931342.1"/>
    </source>
</evidence>
<evidence type="ECO:0000313" key="5">
    <source>
        <dbReference type="Proteomes" id="UP000800082"/>
    </source>
</evidence>
<dbReference type="EMBL" id="ML978961">
    <property type="protein sequence ID" value="KAF1931342.1"/>
    <property type="molecule type" value="Genomic_DNA"/>
</dbReference>
<evidence type="ECO:0000256" key="2">
    <source>
        <dbReference type="SAM" id="MobiDB-lite"/>
    </source>
</evidence>
<dbReference type="RefSeq" id="XP_033451590.1">
    <property type="nucleotide sequence ID" value="XM_033595397.1"/>
</dbReference>
<dbReference type="SMART" id="SM00066">
    <property type="entry name" value="GAL4"/>
    <property type="match status" value="1"/>
</dbReference>
<gene>
    <name evidence="4" type="ORF">M421DRAFT_56388</name>
</gene>
<sequence length="646" mass="73097">MDPAAQLDDLIANKPLEDLISPRQSSAAGRSRKRKLPSTDLNNHATFSRKRSLTACQLCRTRKTKCNNERPICSKCIELNAQCVYEGDEATATVPPAIRILERLDYLIGLVEPCLRTAGSPQNSHEFNGNQPYTATTPPRYDVTPDDYETEASKHDYFGSGQDILDWPVFEGKYDRRWIEALIFDPTLPCDDLSGPCTSPRVTDDTIRNTYKDPRQASGLGVGVREDDVPHLVEAFLLNVHVKNPIFDPEYIRSMARGVAEHGLNWQAGSCLVLLVCALASISSRFSRQTTRTPDNMLLRADTSLSTTPGYQTAESYYTAACKRIGLLKNTLVATECHFVAGMYEMYTLRPLQAAISFNRACVAFQTLTWMRSEYYATENQLGKARASRLYWSCLKSEHETSIEIRFPSSGLTKLNYTSHFPAPPPPTATIPARIHNEFEEGWYYYLAEIAARRILQRVISSSYNGGESAWVDVSLHSLLQTAEELDRQLTEWHRTLPKLISFDSEMPADTELAYHLQARSLEVKERIYRPFLYRSIHNRHDASEQLALGPLVRLHASTCTKLTQHWDIRHRHHGTWFMVRQSFTAALLLLAAQKSGLVANDETCERSVQHTLSTLRFWEAEAPDLKASRLILEDVSSQLRVQTST</sequence>
<dbReference type="PANTHER" id="PTHR47785">
    <property type="entry name" value="ZN(II)2CYS6 TRANSCRIPTION FACTOR (EUROFUNG)-RELATED-RELATED"/>
    <property type="match status" value="1"/>
</dbReference>
<protein>
    <recommendedName>
        <fullName evidence="3">Zn(2)-C6 fungal-type domain-containing protein</fullName>
    </recommendedName>
</protein>
<feature type="domain" description="Zn(2)-C6 fungal-type" evidence="3">
    <location>
        <begin position="55"/>
        <end position="85"/>
    </location>
</feature>
<accession>A0A6A5RU27</accession>
<evidence type="ECO:0000259" key="3">
    <source>
        <dbReference type="PROSITE" id="PS50048"/>
    </source>
</evidence>
<feature type="region of interest" description="Disordered" evidence="2">
    <location>
        <begin position="21"/>
        <end position="44"/>
    </location>
</feature>
<dbReference type="Pfam" id="PF00172">
    <property type="entry name" value="Zn_clus"/>
    <property type="match status" value="1"/>
</dbReference>
<dbReference type="InterPro" id="IPR053181">
    <property type="entry name" value="EcdB-like_regulator"/>
</dbReference>
<dbReference type="InterPro" id="IPR036864">
    <property type="entry name" value="Zn2-C6_fun-type_DNA-bd_sf"/>
</dbReference>
<dbReference type="PROSITE" id="PS50048">
    <property type="entry name" value="ZN2_CY6_FUNGAL_2"/>
    <property type="match status" value="1"/>
</dbReference>
<dbReference type="PROSITE" id="PS00463">
    <property type="entry name" value="ZN2_CY6_FUNGAL_1"/>
    <property type="match status" value="1"/>
</dbReference>
<dbReference type="GeneID" id="54353064"/>
<proteinExistence type="predicted"/>
<organism evidence="4 5">
    <name type="scientific">Didymella exigua CBS 183.55</name>
    <dbReference type="NCBI Taxonomy" id="1150837"/>
    <lineage>
        <taxon>Eukaryota</taxon>
        <taxon>Fungi</taxon>
        <taxon>Dikarya</taxon>
        <taxon>Ascomycota</taxon>
        <taxon>Pezizomycotina</taxon>
        <taxon>Dothideomycetes</taxon>
        <taxon>Pleosporomycetidae</taxon>
        <taxon>Pleosporales</taxon>
        <taxon>Pleosporineae</taxon>
        <taxon>Didymellaceae</taxon>
        <taxon>Didymella</taxon>
    </lineage>
</organism>
<dbReference type="OrthoDB" id="4356994at2759"/>
<dbReference type="CDD" id="cd00067">
    <property type="entry name" value="GAL4"/>
    <property type="match status" value="1"/>
</dbReference>
<keyword evidence="5" id="KW-1185">Reference proteome</keyword>
<dbReference type="Proteomes" id="UP000800082">
    <property type="component" value="Unassembled WGS sequence"/>
</dbReference>
<evidence type="ECO:0000256" key="1">
    <source>
        <dbReference type="ARBA" id="ARBA00023242"/>
    </source>
</evidence>
<keyword evidence="1" id="KW-0539">Nucleus</keyword>
<dbReference type="Gene3D" id="4.10.240.10">
    <property type="entry name" value="Zn(2)-C6 fungal-type DNA-binding domain"/>
    <property type="match status" value="1"/>
</dbReference>
<feature type="region of interest" description="Disordered" evidence="2">
    <location>
        <begin position="120"/>
        <end position="140"/>
    </location>
</feature>
<dbReference type="GO" id="GO:0000981">
    <property type="term" value="F:DNA-binding transcription factor activity, RNA polymerase II-specific"/>
    <property type="evidence" value="ECO:0007669"/>
    <property type="project" value="InterPro"/>
</dbReference>
<dbReference type="AlphaFoldDB" id="A0A6A5RU27"/>
<dbReference type="SUPFAM" id="SSF57701">
    <property type="entry name" value="Zn2/Cys6 DNA-binding domain"/>
    <property type="match status" value="1"/>
</dbReference>